<accession>A0A229NTF9</accession>
<dbReference type="RefSeq" id="WP_089526815.1">
    <property type="nucleotide sequence ID" value="NZ_NMUQ01000004.1"/>
</dbReference>
<dbReference type="InterPro" id="IPR001296">
    <property type="entry name" value="Glyco_trans_1"/>
</dbReference>
<evidence type="ECO:0000256" key="2">
    <source>
        <dbReference type="SAM" id="MobiDB-lite"/>
    </source>
</evidence>
<dbReference type="PANTHER" id="PTHR46401">
    <property type="entry name" value="GLYCOSYLTRANSFERASE WBBK-RELATED"/>
    <property type="match status" value="1"/>
</dbReference>
<proteinExistence type="predicted"/>
<feature type="domain" description="Glycosyl transferase family 1" evidence="3">
    <location>
        <begin position="225"/>
        <end position="337"/>
    </location>
</feature>
<evidence type="ECO:0000313" key="5">
    <source>
        <dbReference type="Proteomes" id="UP000215145"/>
    </source>
</evidence>
<dbReference type="CDD" id="cd03794">
    <property type="entry name" value="GT4_WbuB-like"/>
    <property type="match status" value="1"/>
</dbReference>
<dbReference type="EMBL" id="NMUQ01000004">
    <property type="protein sequence ID" value="OXM13114.1"/>
    <property type="molecule type" value="Genomic_DNA"/>
</dbReference>
<comment type="caution">
    <text evidence="4">The sequence shown here is derived from an EMBL/GenBank/DDBJ whole genome shotgun (WGS) entry which is preliminary data.</text>
</comment>
<dbReference type="PANTHER" id="PTHR46401:SF2">
    <property type="entry name" value="GLYCOSYLTRANSFERASE WBBK-RELATED"/>
    <property type="match status" value="1"/>
</dbReference>
<dbReference type="GO" id="GO:0016757">
    <property type="term" value="F:glycosyltransferase activity"/>
    <property type="evidence" value="ECO:0007669"/>
    <property type="project" value="InterPro"/>
</dbReference>
<sequence>MKKPHIVFVINYFYPDYASTGQLLTELCLHLQHDFWITVIAAQPGYAGEKSETKDEPRYTEDSLEGIRILRIRLPEVDKRSKSSRLRYITSYFFHAVRLLLRQRKVDFVYTISQPPVLGGLIGTVGKLALRSKHIYNIQDFNPEQAQAARFMDQALVHKAALMVDKLNCRLSDHVILVGQDMKETLEKRFGGRNVPAHSVINNWTDEEEIVPLRREDPGVAAFLKKHDLEDKFVVMYSGNIGLYYDLENLIRIAPQFREMPDLKFVFIGEGAVKVQMEQFVSEQKLDNVLFLPYQPKDQLRYSLNAADVHLVVNQKGIKGVSVPSKIYGVMAAGKAVMGVLEEGSEAHRLIVESGCGNTSEPQRYGDAVQQLKALYNLGRDGLAQRGLQGRDYLERHLRRSLSLEKYRQLLLSLHAGGGRGRKVRVQTDGARARRAPVTAEQPASAAGAAMHSGGDAR</sequence>
<name>A0A229NTF9_9BACL</name>
<feature type="region of interest" description="Disordered" evidence="2">
    <location>
        <begin position="421"/>
        <end position="458"/>
    </location>
</feature>
<dbReference type="OrthoDB" id="9811902at2"/>
<evidence type="ECO:0000313" key="4">
    <source>
        <dbReference type="EMBL" id="OXM13114.1"/>
    </source>
</evidence>
<protein>
    <submittedName>
        <fullName evidence="4">Glycosyltransferase WbuB</fullName>
    </submittedName>
</protein>
<dbReference type="SUPFAM" id="SSF53756">
    <property type="entry name" value="UDP-Glycosyltransferase/glycogen phosphorylase"/>
    <property type="match status" value="1"/>
</dbReference>
<evidence type="ECO:0000256" key="1">
    <source>
        <dbReference type="ARBA" id="ARBA00022679"/>
    </source>
</evidence>
<keyword evidence="5" id="KW-1185">Reference proteome</keyword>
<dbReference type="Pfam" id="PF00534">
    <property type="entry name" value="Glycos_transf_1"/>
    <property type="match status" value="1"/>
</dbReference>
<organism evidence="4 5">
    <name type="scientific">Paenibacillus herberti</name>
    <dbReference type="NCBI Taxonomy" id="1619309"/>
    <lineage>
        <taxon>Bacteria</taxon>
        <taxon>Bacillati</taxon>
        <taxon>Bacillota</taxon>
        <taxon>Bacilli</taxon>
        <taxon>Bacillales</taxon>
        <taxon>Paenibacillaceae</taxon>
        <taxon>Paenibacillus</taxon>
    </lineage>
</organism>
<dbReference type="AlphaFoldDB" id="A0A229NTF9"/>
<gene>
    <name evidence="4" type="ORF">CGZ75_23375</name>
</gene>
<reference evidence="4 5" key="1">
    <citation type="submission" date="2017-07" db="EMBL/GenBank/DDBJ databases">
        <title>Paenibacillus herberti R33 genome sequencing and assembly.</title>
        <authorList>
            <person name="Su W."/>
        </authorList>
    </citation>
    <scope>NUCLEOTIDE SEQUENCE [LARGE SCALE GENOMIC DNA]</scope>
    <source>
        <strain evidence="4 5">R33</strain>
    </source>
</reference>
<evidence type="ECO:0000259" key="3">
    <source>
        <dbReference type="Pfam" id="PF00534"/>
    </source>
</evidence>
<dbReference type="Proteomes" id="UP000215145">
    <property type="component" value="Unassembled WGS sequence"/>
</dbReference>
<keyword evidence="1 4" id="KW-0808">Transferase</keyword>
<dbReference type="Gene3D" id="3.40.50.2000">
    <property type="entry name" value="Glycogen Phosphorylase B"/>
    <property type="match status" value="2"/>
</dbReference>
<feature type="compositionally biased region" description="Low complexity" evidence="2">
    <location>
        <begin position="444"/>
        <end position="458"/>
    </location>
</feature>
<dbReference type="GO" id="GO:0009103">
    <property type="term" value="P:lipopolysaccharide biosynthetic process"/>
    <property type="evidence" value="ECO:0007669"/>
    <property type="project" value="TreeGrafter"/>
</dbReference>